<dbReference type="FunFam" id="1.10.10.60:FF:000246">
    <property type="entry name" value="Telomeric repeat-binding factor 2-interacting protein 1"/>
    <property type="match status" value="1"/>
</dbReference>
<keyword evidence="6 10" id="KW-0010">Activator</keyword>
<protein>
    <recommendedName>
        <fullName evidence="2 10">Telomeric repeat-binding factor 2-interacting protein 1</fullName>
        <shortName evidence="10">TERF2-interacting telomeric protein 1</shortName>
    </recommendedName>
    <alternativeName>
        <fullName evidence="9 10">Repressor/activator protein 1 homolog</fullName>
    </alternativeName>
</protein>
<dbReference type="SUPFAM" id="SSF46689">
    <property type="entry name" value="Homeodomain-like"/>
    <property type="match status" value="1"/>
</dbReference>
<evidence type="ECO:0000256" key="3">
    <source>
        <dbReference type="ARBA" id="ARBA00022454"/>
    </source>
</evidence>
<evidence type="ECO:0000256" key="11">
    <source>
        <dbReference type="SAM" id="MobiDB-lite"/>
    </source>
</evidence>
<evidence type="ECO:0000256" key="10">
    <source>
        <dbReference type="RuleBase" id="RU367107"/>
    </source>
</evidence>
<dbReference type="GO" id="GO:0031848">
    <property type="term" value="P:protection from non-homologous end joining at telomere"/>
    <property type="evidence" value="ECO:0007669"/>
    <property type="project" value="TreeGrafter"/>
</dbReference>
<feature type="region of interest" description="Disordered" evidence="11">
    <location>
        <begin position="175"/>
        <end position="380"/>
    </location>
</feature>
<dbReference type="InterPro" id="IPR039595">
    <property type="entry name" value="TE2IP/Rap1"/>
</dbReference>
<comment type="similarity">
    <text evidence="1 10">Belongs to the RAP1 family.</text>
</comment>
<dbReference type="GO" id="GO:0005654">
    <property type="term" value="C:nucleoplasm"/>
    <property type="evidence" value="ECO:0007669"/>
    <property type="project" value="UniProtKB-ARBA"/>
</dbReference>
<dbReference type="GO" id="GO:0042162">
    <property type="term" value="F:telomeric DNA binding"/>
    <property type="evidence" value="ECO:0007669"/>
    <property type="project" value="TreeGrafter"/>
</dbReference>
<keyword evidence="3 10" id="KW-0158">Chromosome</keyword>
<evidence type="ECO:0000259" key="12">
    <source>
        <dbReference type="Pfam" id="PF08914"/>
    </source>
</evidence>
<dbReference type="Gene3D" id="1.10.10.60">
    <property type="entry name" value="Homeodomain-like"/>
    <property type="match status" value="1"/>
</dbReference>
<evidence type="ECO:0000259" key="13">
    <source>
        <dbReference type="Pfam" id="PF16589"/>
    </source>
</evidence>
<dbReference type="GO" id="GO:0070187">
    <property type="term" value="C:shelterin complex"/>
    <property type="evidence" value="ECO:0007669"/>
    <property type="project" value="TreeGrafter"/>
</dbReference>
<dbReference type="AlphaFoldDB" id="A0A3Q3WGW8"/>
<dbReference type="Ensembl" id="ENSMMOT00000014241.1">
    <property type="protein sequence ID" value="ENSMMOP00000014013.1"/>
    <property type="gene ID" value="ENSMMOG00000010732.1"/>
</dbReference>
<name>A0A3Q3WGW8_MOLML</name>
<dbReference type="Pfam" id="PF08914">
    <property type="entry name" value="Myb_Rap1"/>
    <property type="match status" value="1"/>
</dbReference>
<evidence type="ECO:0000256" key="6">
    <source>
        <dbReference type="ARBA" id="ARBA00023159"/>
    </source>
</evidence>
<evidence type="ECO:0000313" key="14">
    <source>
        <dbReference type="Ensembl" id="ENSMMOP00000014013.1"/>
    </source>
</evidence>
<organism evidence="14 15">
    <name type="scientific">Mola mola</name>
    <name type="common">Ocean sunfish</name>
    <name type="synonym">Tetraodon mola</name>
    <dbReference type="NCBI Taxonomy" id="94237"/>
    <lineage>
        <taxon>Eukaryota</taxon>
        <taxon>Metazoa</taxon>
        <taxon>Chordata</taxon>
        <taxon>Craniata</taxon>
        <taxon>Vertebrata</taxon>
        <taxon>Euteleostomi</taxon>
        <taxon>Actinopterygii</taxon>
        <taxon>Neopterygii</taxon>
        <taxon>Teleostei</taxon>
        <taxon>Neoteleostei</taxon>
        <taxon>Acanthomorphata</taxon>
        <taxon>Eupercaria</taxon>
        <taxon>Tetraodontiformes</taxon>
        <taxon>Molidae</taxon>
        <taxon>Mola</taxon>
    </lineage>
</organism>
<keyword evidence="15" id="KW-1185">Reference proteome</keyword>
<comment type="subcellular location">
    <subcellularLocation>
        <location evidence="10">Nucleus</location>
    </subcellularLocation>
    <subcellularLocation>
        <location evidence="10">Chromosome</location>
        <location evidence="10">Telomere</location>
    </subcellularLocation>
</comment>
<keyword evidence="7 10" id="KW-0804">Transcription</keyword>
<feature type="compositionally biased region" description="Basic and acidic residues" evidence="11">
    <location>
        <begin position="175"/>
        <end position="186"/>
    </location>
</feature>
<evidence type="ECO:0000256" key="9">
    <source>
        <dbReference type="ARBA" id="ARBA00032471"/>
    </source>
</evidence>
<keyword evidence="4 10" id="KW-0779">Telomere</keyword>
<dbReference type="Pfam" id="PF16589">
    <property type="entry name" value="BRCT_2"/>
    <property type="match status" value="1"/>
</dbReference>
<evidence type="ECO:0000256" key="5">
    <source>
        <dbReference type="ARBA" id="ARBA00023015"/>
    </source>
</evidence>
<feature type="compositionally biased region" description="Polar residues" evidence="11">
    <location>
        <begin position="361"/>
        <end position="371"/>
    </location>
</feature>
<reference evidence="14" key="1">
    <citation type="submission" date="2025-08" db="UniProtKB">
        <authorList>
            <consortium name="Ensembl"/>
        </authorList>
    </citation>
    <scope>IDENTIFICATION</scope>
</reference>
<dbReference type="STRING" id="94237.ENSMMOP00000014013"/>
<accession>A0A3Q3WGW8</accession>
<evidence type="ECO:0000256" key="7">
    <source>
        <dbReference type="ARBA" id="ARBA00023163"/>
    </source>
</evidence>
<comment type="subunit">
    <text evidence="10">Homodimer.</text>
</comment>
<dbReference type="PANTHER" id="PTHR16466:SF6">
    <property type="entry name" value="TELOMERIC REPEAT-BINDING FACTOR 2-INTERACTING PROTEIN 1"/>
    <property type="match status" value="1"/>
</dbReference>
<evidence type="ECO:0000313" key="15">
    <source>
        <dbReference type="Proteomes" id="UP000261620"/>
    </source>
</evidence>
<reference evidence="14" key="2">
    <citation type="submission" date="2025-09" db="UniProtKB">
        <authorList>
            <consortium name="Ensembl"/>
        </authorList>
    </citation>
    <scope>IDENTIFICATION</scope>
</reference>
<dbReference type="InterPro" id="IPR001357">
    <property type="entry name" value="BRCT_dom"/>
</dbReference>
<feature type="compositionally biased region" description="Polar residues" evidence="11">
    <location>
        <begin position="313"/>
        <end position="325"/>
    </location>
</feature>
<dbReference type="InterPro" id="IPR009057">
    <property type="entry name" value="Homeodomain-like_sf"/>
</dbReference>
<sequence length="380" mass="41951">MAKSNISPVLFMTVDGEPMSFFLRPGPVKLKLQPLITAGGGMLCNVQQPGAILLIDPEERASVAEMHLASYISTQYIRDCIEKNEQLNLEDYRVNPVVGPKKSARLNNTKENCSGLLGGRLAYTPEDDAAILSYVNKHKTEVGGNRLWQEMEKQRLTSHSWQSMKYRYKVRLAKKQSEAAEVGKTEEETEASEEESKGILPGIETTKGETDEPETCNSPQDEGHCLDLPTDSDPLPAGRAEPHSDDPQTEVSPQKESMPENVLPTQLPDSSSQSKQMQKPSPRPEQSQRRSTRRQLQLDESPSPEHYNKRLRSSASFTEQPSSSPHPLKKTKQAINSALHTTVNQTPSKKARGRSLAAMAESQQENGQAPVSETAPAGLL</sequence>
<dbReference type="PANTHER" id="PTHR16466">
    <property type="entry name" value="TELOMERE REPEAT-BINDING FACTOR 2-INTERACTING PROTEIN 1"/>
    <property type="match status" value="1"/>
</dbReference>
<keyword evidence="5 10" id="KW-0805">Transcription regulation</keyword>
<dbReference type="GO" id="GO:0006355">
    <property type="term" value="P:regulation of DNA-templated transcription"/>
    <property type="evidence" value="ECO:0007669"/>
    <property type="project" value="UniProtKB-UniRule"/>
</dbReference>
<proteinExistence type="inferred from homology"/>
<dbReference type="InterPro" id="IPR015010">
    <property type="entry name" value="TERF2IP_Myb"/>
</dbReference>
<dbReference type="CDD" id="cd11655">
    <property type="entry name" value="rap1_myb-like"/>
    <property type="match status" value="1"/>
</dbReference>
<evidence type="ECO:0000256" key="2">
    <source>
        <dbReference type="ARBA" id="ARBA00017805"/>
    </source>
</evidence>
<evidence type="ECO:0000256" key="1">
    <source>
        <dbReference type="ARBA" id="ARBA00010467"/>
    </source>
</evidence>
<keyword evidence="8 10" id="KW-0539">Nucleus</keyword>
<evidence type="ECO:0000256" key="4">
    <source>
        <dbReference type="ARBA" id="ARBA00022895"/>
    </source>
</evidence>
<feature type="compositionally biased region" description="Low complexity" evidence="11">
    <location>
        <begin position="270"/>
        <end position="280"/>
    </location>
</feature>
<feature type="domain" description="TERF2-interacting telomeric protein 1 Myb" evidence="12">
    <location>
        <begin position="123"/>
        <end position="178"/>
    </location>
</feature>
<dbReference type="OMA" id="NTKENCS"/>
<dbReference type="Proteomes" id="UP000261620">
    <property type="component" value="Unplaced"/>
</dbReference>
<evidence type="ECO:0000256" key="8">
    <source>
        <dbReference type="ARBA" id="ARBA00023242"/>
    </source>
</evidence>
<comment type="function">
    <text evidence="10">Acts both as a regulator of telomere function and as a transcription regulator. Involved in the regulation of telomere length and protection as a component of the shelterin complex (telosome). Does not bind DNA directly: recruited to telomeric double-stranded 5'-TTAGGG-3' repeats via its interaction with terf2. Independently of its function in telomeres, also acts as a transcription regulator: recruited to extratelomeric 5'-TTAGGG-3' sites via its association with terf2 or other factors, and regulates gene expression.</text>
</comment>
<feature type="domain" description="BRCT" evidence="13">
    <location>
        <begin position="11"/>
        <end position="93"/>
    </location>
</feature>
<feature type="compositionally biased region" description="Polar residues" evidence="11">
    <location>
        <begin position="333"/>
        <end position="348"/>
    </location>
</feature>
<dbReference type="GO" id="GO:0010833">
    <property type="term" value="P:telomere maintenance via telomere lengthening"/>
    <property type="evidence" value="ECO:0007669"/>
    <property type="project" value="UniProtKB-UniRule"/>
</dbReference>